<sequence>MEGRCQCRAVSFTTPLEKPLKIYVCHCDECRFQSSSTYGLSLMFPAFEFPQSAKDNLQTWTRTTFEGREKKCIFCRKCGSRIAHYIDGQPLMTLKGCVDGLTKEMLDAAVHIWTKRAITPIPPGAEQWKEEPDDGTADKI</sequence>
<organism evidence="1 2">
    <name type="scientific">Neophaeococcomyces mojaviensis</name>
    <dbReference type="NCBI Taxonomy" id="3383035"/>
    <lineage>
        <taxon>Eukaryota</taxon>
        <taxon>Fungi</taxon>
        <taxon>Dikarya</taxon>
        <taxon>Ascomycota</taxon>
        <taxon>Pezizomycotina</taxon>
        <taxon>Eurotiomycetes</taxon>
        <taxon>Chaetothyriomycetidae</taxon>
        <taxon>Chaetothyriales</taxon>
        <taxon>Chaetothyriales incertae sedis</taxon>
        <taxon>Neophaeococcomyces</taxon>
    </lineage>
</organism>
<proteinExistence type="predicted"/>
<comment type="caution">
    <text evidence="1">The sequence shown here is derived from an EMBL/GenBank/DDBJ whole genome shotgun (WGS) entry which is preliminary data.</text>
</comment>
<dbReference type="EMBL" id="JAPDRQ010000082">
    <property type="protein sequence ID" value="KAJ9656153.1"/>
    <property type="molecule type" value="Genomic_DNA"/>
</dbReference>
<keyword evidence="2" id="KW-1185">Reference proteome</keyword>
<gene>
    <name evidence="1" type="ORF">H2198_005115</name>
</gene>
<accession>A0ACC3A6H1</accession>
<evidence type="ECO:0000313" key="2">
    <source>
        <dbReference type="Proteomes" id="UP001172386"/>
    </source>
</evidence>
<name>A0ACC3A6H1_9EURO</name>
<evidence type="ECO:0000313" key="1">
    <source>
        <dbReference type="EMBL" id="KAJ9656153.1"/>
    </source>
</evidence>
<dbReference type="Proteomes" id="UP001172386">
    <property type="component" value="Unassembled WGS sequence"/>
</dbReference>
<reference evidence="1" key="1">
    <citation type="submission" date="2022-10" db="EMBL/GenBank/DDBJ databases">
        <title>Culturing micro-colonial fungi from biological soil crusts in the Mojave desert and describing Neophaeococcomyces mojavensis, and introducing the new genera and species Taxawa tesnikishii.</title>
        <authorList>
            <person name="Kurbessoian T."/>
            <person name="Stajich J.E."/>
        </authorList>
    </citation>
    <scope>NUCLEOTIDE SEQUENCE</scope>
    <source>
        <strain evidence="1">JES_112</strain>
    </source>
</reference>
<protein>
    <submittedName>
        <fullName evidence="1">Uncharacterized protein</fullName>
    </submittedName>
</protein>